<feature type="domain" description="FIST C-domain" evidence="1">
    <location>
        <begin position="378"/>
        <end position="538"/>
    </location>
</feature>
<organism evidence="2">
    <name type="scientific">Fagus sylvatica</name>
    <name type="common">Beechnut</name>
    <dbReference type="NCBI Taxonomy" id="28930"/>
    <lineage>
        <taxon>Eukaryota</taxon>
        <taxon>Viridiplantae</taxon>
        <taxon>Streptophyta</taxon>
        <taxon>Embryophyta</taxon>
        <taxon>Tracheophyta</taxon>
        <taxon>Spermatophyta</taxon>
        <taxon>Magnoliopsida</taxon>
        <taxon>eudicotyledons</taxon>
        <taxon>Gunneridae</taxon>
        <taxon>Pentapetalae</taxon>
        <taxon>rosids</taxon>
        <taxon>fabids</taxon>
        <taxon>Fagales</taxon>
        <taxon>Fagaceae</taxon>
        <taxon>Fagus</taxon>
    </lineage>
</organism>
<dbReference type="SMART" id="SM01204">
    <property type="entry name" value="FIST_C"/>
    <property type="match status" value="1"/>
</dbReference>
<protein>
    <recommendedName>
        <fullName evidence="1">FIST C-domain domain-containing protein</fullName>
    </recommendedName>
</protein>
<dbReference type="InterPro" id="IPR001810">
    <property type="entry name" value="F-box_dom"/>
</dbReference>
<name>A0A2N9EB58_FAGSY</name>
<dbReference type="GO" id="GO:0032436">
    <property type="term" value="P:positive regulation of proteasomal ubiquitin-dependent protein catabolic process"/>
    <property type="evidence" value="ECO:0007669"/>
    <property type="project" value="TreeGrafter"/>
</dbReference>
<dbReference type="GO" id="GO:0000209">
    <property type="term" value="P:protein polyubiquitination"/>
    <property type="evidence" value="ECO:0007669"/>
    <property type="project" value="TreeGrafter"/>
</dbReference>
<dbReference type="EMBL" id="OIVN01000204">
    <property type="protein sequence ID" value="SPC76206.1"/>
    <property type="molecule type" value="Genomic_DNA"/>
</dbReference>
<dbReference type="AlphaFoldDB" id="A0A2N9EB58"/>
<dbReference type="InterPro" id="IPR036047">
    <property type="entry name" value="F-box-like_dom_sf"/>
</dbReference>
<evidence type="ECO:0000259" key="1">
    <source>
        <dbReference type="SMART" id="SM01204"/>
    </source>
</evidence>
<dbReference type="Pfam" id="PF00646">
    <property type="entry name" value="F-box"/>
    <property type="match status" value="1"/>
</dbReference>
<accession>A0A2N9EB58</accession>
<dbReference type="InterPro" id="IPR019494">
    <property type="entry name" value="FIST_C"/>
</dbReference>
<dbReference type="PANTHER" id="PTHR14939:SF8">
    <property type="entry name" value="FIST C-DOMAIN DOMAIN-CONTAINING PROTEIN"/>
    <property type="match status" value="1"/>
</dbReference>
<sequence length="575" mass="62777">MCLTGTTGIENEGVVVGGGGLGFSQINDDVLQNILARLPALPFASAACVSKSWNRVCNRILTRPKLASALSLNPSLHGAVKEVFDKVLAEPIRPQFAIACIGVQFSLEETHKLITEKLGREIPIITNAASGIIGTDARTNELREVKWELEDGPNCEGYNMINNLNRGIVLVVGFVPGLKVAAVPLLRSKETRVGMVDKFVMDIMHYTASVSGCTSPTGIIMFGDQNIDMKPVIAKMGENHSLLYSLVYLLIFDMDCIEHFVQSIRVDKQFSYRVVDHAMPEETAIVGDASGCFLFRSGDGSHNYNGDLYSFDAVALVFARDREKSHGIGETQFHVTLSTGVMPFGPQLTAQSVRVKGSECWLSASIEGCHEILDGQDLLDDINDVMDHDESPDLYIGVTQHRECSIGPEKLRSATSLSFYEVLGGDNQYFVVDGVGIQPGDSFLFYHSDSETASSSCANVFEDLEALKTGSNCKSHPDIRGVADNGVKKEVFGGFIFSCYLRGESYFGRPNVDSAPFFLNFPNVPLAGLFCTEEIGRDSPGTSTQKEVQEPHFGRCCLHVYSTVYLVMSYVPPPP</sequence>
<dbReference type="PANTHER" id="PTHR14939">
    <property type="entry name" value="F-BOX ONLY PROTEIN 22"/>
    <property type="match status" value="1"/>
</dbReference>
<reference evidence="2" key="1">
    <citation type="submission" date="2018-02" db="EMBL/GenBank/DDBJ databases">
        <authorList>
            <person name="Cohen D.B."/>
            <person name="Kent A.D."/>
        </authorList>
    </citation>
    <scope>NUCLEOTIDE SEQUENCE</scope>
</reference>
<dbReference type="SUPFAM" id="SSF81383">
    <property type="entry name" value="F-box domain"/>
    <property type="match status" value="1"/>
</dbReference>
<gene>
    <name evidence="2" type="ORF">FSB_LOCUS4088</name>
</gene>
<proteinExistence type="predicted"/>
<evidence type="ECO:0000313" key="2">
    <source>
        <dbReference type="EMBL" id="SPC76206.1"/>
    </source>
</evidence>